<dbReference type="PANTHER" id="PTHR22911">
    <property type="entry name" value="ACYL-MALONYL CONDENSING ENZYME-RELATED"/>
    <property type="match status" value="1"/>
</dbReference>
<feature type="transmembrane region" description="Helical" evidence="1">
    <location>
        <begin position="270"/>
        <end position="289"/>
    </location>
</feature>
<dbReference type="InterPro" id="IPR000620">
    <property type="entry name" value="EamA_dom"/>
</dbReference>
<name>A0A7C5AK22_9BACT</name>
<proteinExistence type="predicted"/>
<dbReference type="SUPFAM" id="SSF103481">
    <property type="entry name" value="Multidrug resistance efflux transporter EmrE"/>
    <property type="match status" value="2"/>
</dbReference>
<keyword evidence="1" id="KW-0472">Membrane</keyword>
<feature type="transmembrane region" description="Helical" evidence="1">
    <location>
        <begin position="119"/>
        <end position="138"/>
    </location>
</feature>
<dbReference type="AlphaFoldDB" id="A0A7C5AK22"/>
<keyword evidence="1" id="KW-1133">Transmembrane helix</keyword>
<feature type="transmembrane region" description="Helical" evidence="1">
    <location>
        <begin position="243"/>
        <end position="263"/>
    </location>
</feature>
<keyword evidence="1" id="KW-0812">Transmembrane</keyword>
<feature type="domain" description="EamA" evidence="2">
    <location>
        <begin position="4"/>
        <end position="135"/>
    </location>
</feature>
<dbReference type="Pfam" id="PF00892">
    <property type="entry name" value="EamA"/>
    <property type="match status" value="2"/>
</dbReference>
<dbReference type="Gene3D" id="1.10.3730.20">
    <property type="match status" value="1"/>
</dbReference>
<feature type="domain" description="EamA" evidence="2">
    <location>
        <begin position="159"/>
        <end position="288"/>
    </location>
</feature>
<feature type="transmembrane region" description="Helical" evidence="1">
    <location>
        <begin position="217"/>
        <end position="237"/>
    </location>
</feature>
<protein>
    <submittedName>
        <fullName evidence="3">DMT family transporter</fullName>
    </submittedName>
</protein>
<accession>A0A7C5AK22</accession>
<organism evidence="3">
    <name type="scientific">Desulfobacca acetoxidans</name>
    <dbReference type="NCBI Taxonomy" id="60893"/>
    <lineage>
        <taxon>Bacteria</taxon>
        <taxon>Pseudomonadati</taxon>
        <taxon>Thermodesulfobacteriota</taxon>
        <taxon>Desulfobaccia</taxon>
        <taxon>Desulfobaccales</taxon>
        <taxon>Desulfobaccaceae</taxon>
        <taxon>Desulfobacca</taxon>
    </lineage>
</organism>
<evidence type="ECO:0000256" key="1">
    <source>
        <dbReference type="SAM" id="Phobius"/>
    </source>
</evidence>
<evidence type="ECO:0000259" key="2">
    <source>
        <dbReference type="Pfam" id="PF00892"/>
    </source>
</evidence>
<feature type="transmembrane region" description="Helical" evidence="1">
    <location>
        <begin position="159"/>
        <end position="178"/>
    </location>
</feature>
<feature type="transmembrane region" description="Helical" evidence="1">
    <location>
        <begin position="6"/>
        <end position="24"/>
    </location>
</feature>
<feature type="transmembrane region" description="Helical" evidence="1">
    <location>
        <begin position="95"/>
        <end position="113"/>
    </location>
</feature>
<reference evidence="3" key="1">
    <citation type="journal article" date="2020" name="mSystems">
        <title>Genome- and Community-Level Interaction Insights into Carbon Utilization and Element Cycling Functions of Hydrothermarchaeota in Hydrothermal Sediment.</title>
        <authorList>
            <person name="Zhou Z."/>
            <person name="Liu Y."/>
            <person name="Xu W."/>
            <person name="Pan J."/>
            <person name="Luo Z.H."/>
            <person name="Li M."/>
        </authorList>
    </citation>
    <scope>NUCLEOTIDE SEQUENCE [LARGE SCALE GENOMIC DNA]</scope>
    <source>
        <strain evidence="3">SpSt-853</strain>
    </source>
</reference>
<sequence length="291" mass="31421">METWWWLPLGLGTALATAVADLLTKRFFGDLSPYTMALATWGFALPFLGVVALLLPVPRLSLTFWLAIIAALPLEYLAALLYMQALKTSPLSLSIPFLAFTPVFLILTSWLLLKEALTAMGWAGLGLIAAGSYLLGLGNRPLTWWEPLAALARDPGPRLMLVVAALYSLTAALGKLAILHSSPAFFGVFYPSLFSGLLLAGYPLTRTRESHALVSRSFWGLFLGSAMTISIMCHVFGMALAPASYLIGVKRLSILFTVLLGGLVLRERPILPRMAAAFLMVLGVALVALSR</sequence>
<comment type="caution">
    <text evidence="3">The sequence shown here is derived from an EMBL/GenBank/DDBJ whole genome shotgun (WGS) entry which is preliminary data.</text>
</comment>
<feature type="transmembrane region" description="Helical" evidence="1">
    <location>
        <begin position="62"/>
        <end position="83"/>
    </location>
</feature>
<feature type="transmembrane region" description="Helical" evidence="1">
    <location>
        <begin position="36"/>
        <end position="56"/>
    </location>
</feature>
<feature type="transmembrane region" description="Helical" evidence="1">
    <location>
        <begin position="184"/>
        <end position="205"/>
    </location>
</feature>
<dbReference type="PANTHER" id="PTHR22911:SF137">
    <property type="entry name" value="SOLUTE CARRIER FAMILY 35 MEMBER G2-RELATED"/>
    <property type="match status" value="1"/>
</dbReference>
<dbReference type="InterPro" id="IPR037185">
    <property type="entry name" value="EmrE-like"/>
</dbReference>
<dbReference type="EMBL" id="DTKJ01000001">
    <property type="protein sequence ID" value="HGZ10591.1"/>
    <property type="molecule type" value="Genomic_DNA"/>
</dbReference>
<evidence type="ECO:0000313" key="3">
    <source>
        <dbReference type="EMBL" id="HGZ10591.1"/>
    </source>
</evidence>
<gene>
    <name evidence="3" type="ORF">ENW48_00030</name>
</gene>
<dbReference type="GO" id="GO:0016020">
    <property type="term" value="C:membrane"/>
    <property type="evidence" value="ECO:0007669"/>
    <property type="project" value="InterPro"/>
</dbReference>